<dbReference type="RefSeq" id="WP_259430025.1">
    <property type="nucleotide sequence ID" value="NZ_CP103424.1"/>
</dbReference>
<accession>A0ABY5TZ08</accession>
<protein>
    <submittedName>
        <fullName evidence="2">BspA family leucine-rich repeat surface protein</fullName>
    </submittedName>
</protein>
<dbReference type="SUPFAM" id="SSF57997">
    <property type="entry name" value="Tropomyosin"/>
    <property type="match status" value="1"/>
</dbReference>
<organism evidence="2 3">
    <name type="scientific">Mycoplasma cottewii</name>
    <dbReference type="NCBI Taxonomy" id="51364"/>
    <lineage>
        <taxon>Bacteria</taxon>
        <taxon>Bacillati</taxon>
        <taxon>Mycoplasmatota</taxon>
        <taxon>Mollicutes</taxon>
        <taxon>Mycoplasmataceae</taxon>
        <taxon>Mycoplasma</taxon>
    </lineage>
</organism>
<dbReference type="Gene3D" id="1.10.287.1490">
    <property type="match status" value="1"/>
</dbReference>
<evidence type="ECO:0000313" key="3">
    <source>
        <dbReference type="Proteomes" id="UP001059819"/>
    </source>
</evidence>
<evidence type="ECO:0000256" key="1">
    <source>
        <dbReference type="SAM" id="Coils"/>
    </source>
</evidence>
<keyword evidence="3" id="KW-1185">Reference proteome</keyword>
<keyword evidence="1" id="KW-0175">Coiled coil</keyword>
<sequence>MKLYKLIALSTVFIPSSIFIPTISSFSYLKQDSSRTITEKINNFNGLITNIDSKVKEIEKESKKLLTKLSEQKQSISNLEQQIKIIESERDMLSASIASLHTHDANRKRIIFILERRKSQLDEDISSIKQQIAKLRQEKEGIEKEHSGVSSQLVQLRSRKKDLQEEFDGLLRHHQTLLDEQQDIQKTIDSYIQEANNINEQINDEKIKIGKIQSTIESLRETHSQVNTQISSLVSEETRLEREIRDLIPRINELERDNGPLNKLLVGKITELWNDNMKDTIWAGETYQSVVNRFNKVINSKGNSKGLKSKLSDISNLNSKVSNTDFLTMGIEQNNKIVLKLNLKVGEIHPEERAKPVVENGVLKQFGYIKEEINGKSYIRIVFDNSIHTVPERLPWFITSLRDMLYLNQHTVKITNMEKWDTSNVKDMSSAFEGARAFNQDISNWDVSNVEDVTNMFRRAQSFRQDISHWDLCRANTLNFVTPRSANWNDPYWSINLPTVIHHRFTRNEGEINNQGTIIYIRPSGNC</sequence>
<proteinExistence type="predicted"/>
<name>A0ABY5TZ08_9MOLU</name>
<gene>
    <name evidence="2" type="ORF">NX779_03450</name>
</gene>
<dbReference type="EMBL" id="CP103424">
    <property type="protein sequence ID" value="UWD34841.1"/>
    <property type="molecule type" value="Genomic_DNA"/>
</dbReference>
<evidence type="ECO:0000313" key="2">
    <source>
        <dbReference type="EMBL" id="UWD34841.1"/>
    </source>
</evidence>
<dbReference type="Pfam" id="PF03382">
    <property type="entry name" value="DUF285"/>
    <property type="match status" value="1"/>
</dbReference>
<feature type="coiled-coil region" evidence="1">
    <location>
        <begin position="48"/>
        <end position="208"/>
    </location>
</feature>
<reference evidence="2" key="1">
    <citation type="submission" date="2022-08" db="EMBL/GenBank/DDBJ databases">
        <title>Complete genome sequence of Mycoplasma cottewii type strain VIS.</title>
        <authorList>
            <person name="Spergser J."/>
        </authorList>
    </citation>
    <scope>NUCLEOTIDE SEQUENCE</scope>
    <source>
        <strain evidence="2">VIS</strain>
    </source>
</reference>
<dbReference type="Proteomes" id="UP001059819">
    <property type="component" value="Chromosome"/>
</dbReference>
<dbReference type="InterPro" id="IPR005046">
    <property type="entry name" value="DUF285"/>
</dbReference>